<name>A0AAW6XR76_9LACO</name>
<dbReference type="EMBL" id="JASOLY010000007">
    <property type="protein sequence ID" value="MDK6868446.1"/>
    <property type="molecule type" value="Genomic_DNA"/>
</dbReference>
<evidence type="ECO:0008006" key="3">
    <source>
        <dbReference type="Google" id="ProtNLM"/>
    </source>
</evidence>
<dbReference type="RefSeq" id="WP_003656214.1">
    <property type="nucleotide sequence ID" value="NZ_JASOLY010000007.1"/>
</dbReference>
<organism evidence="1 2">
    <name type="scientific">Lactobacillus paragasseri</name>
    <dbReference type="NCBI Taxonomy" id="2107999"/>
    <lineage>
        <taxon>Bacteria</taxon>
        <taxon>Bacillati</taxon>
        <taxon>Bacillota</taxon>
        <taxon>Bacilli</taxon>
        <taxon>Lactobacillales</taxon>
        <taxon>Lactobacillaceae</taxon>
        <taxon>Lactobacillus</taxon>
    </lineage>
</organism>
<dbReference type="Proteomes" id="UP001232113">
    <property type="component" value="Unassembled WGS sequence"/>
</dbReference>
<comment type="caution">
    <text evidence="1">The sequence shown here is derived from an EMBL/GenBank/DDBJ whole genome shotgun (WGS) entry which is preliminary data.</text>
</comment>
<evidence type="ECO:0000313" key="1">
    <source>
        <dbReference type="EMBL" id="MDK6868446.1"/>
    </source>
</evidence>
<evidence type="ECO:0000313" key="2">
    <source>
        <dbReference type="Proteomes" id="UP001232113"/>
    </source>
</evidence>
<reference evidence="1" key="1">
    <citation type="submission" date="2023-05" db="EMBL/GenBank/DDBJ databases">
        <title>Cataloging the Phylogenetic Diversity of Human Bladder Bacteria.</title>
        <authorList>
            <person name="Du J."/>
        </authorList>
    </citation>
    <scope>NUCLEOTIDE SEQUENCE</scope>
    <source>
        <strain evidence="1">UMB6975B</strain>
    </source>
</reference>
<proteinExistence type="predicted"/>
<accession>A0AAW6XR76</accession>
<dbReference type="AlphaFoldDB" id="A0AAW6XR76"/>
<sequence length="334" mass="39069">MKQFQWLDDGLHKMFLDYLHRIYTERLSFYGIQNSDLNRFSWSENKKVLICGIKVYADIATQGEPSGFLVFAVPTNTLNKVLFLNLFNETKNPSFSRHYNEQEMLNWIIDSGLISKSTAKNIVPGSLKMIFSVFDDIKINYKDEPNFVSNLTEDWIRSWVDKEYNSTLAAESTPTLVNYFPSTFKRYFIDKYHFEDMLKEINNDQFTDEFNQCLFAYEHEKWFLCASGLGSCLEHLMYIILNNYAKKGYNILNRFPKDPTAKDYVNRFRQKPIGIDSRQARAINLFFMARNSVDHYNSGKTQRIFCDLLLDGISDVYNDYFGASMNAPLAPTQK</sequence>
<protein>
    <recommendedName>
        <fullName evidence="3">DUF4145 domain-containing protein</fullName>
    </recommendedName>
</protein>
<gene>
    <name evidence="1" type="ORF">QP354_05095</name>
</gene>